<keyword evidence="13" id="KW-1133">Transmembrane helix</keyword>
<protein>
    <recommendedName>
        <fullName evidence="19">Apoptosis-inducing factor 1, mitochondrial</fullName>
    </recommendedName>
</protein>
<dbReference type="AlphaFoldDB" id="A0AAN9G6Y4"/>
<comment type="caution">
    <text evidence="17">The sequence shown here is derived from an EMBL/GenBank/DDBJ whole genome shotgun (WGS) entry which is preliminary data.</text>
</comment>
<evidence type="ECO:0000256" key="5">
    <source>
        <dbReference type="ARBA" id="ARBA00022703"/>
    </source>
</evidence>
<dbReference type="SUPFAM" id="SSF51905">
    <property type="entry name" value="FAD/NAD(P)-binding domain"/>
    <property type="match status" value="2"/>
</dbReference>
<dbReference type="PANTHER" id="PTHR43557">
    <property type="entry name" value="APOPTOSIS-INDUCING FACTOR 1"/>
    <property type="match status" value="1"/>
</dbReference>
<dbReference type="SUPFAM" id="SSF55424">
    <property type="entry name" value="FAD/NAD-linked reductases, dimerisation (C-terminal) domain"/>
    <property type="match status" value="1"/>
</dbReference>
<feature type="region of interest" description="Disordered" evidence="12">
    <location>
        <begin position="576"/>
        <end position="607"/>
    </location>
</feature>
<evidence type="ECO:0000256" key="1">
    <source>
        <dbReference type="ARBA" id="ARBA00001974"/>
    </source>
</evidence>
<feature type="compositionally biased region" description="Basic and acidic residues" evidence="12">
    <location>
        <begin position="148"/>
        <end position="172"/>
    </location>
</feature>
<keyword evidence="13" id="KW-0812">Transmembrane</keyword>
<keyword evidence="8" id="KW-0560">Oxidoreductase</keyword>
<organism evidence="17 18">
    <name type="scientific">Littorina saxatilis</name>
    <dbReference type="NCBI Taxonomy" id="31220"/>
    <lineage>
        <taxon>Eukaryota</taxon>
        <taxon>Metazoa</taxon>
        <taxon>Spiralia</taxon>
        <taxon>Lophotrochozoa</taxon>
        <taxon>Mollusca</taxon>
        <taxon>Gastropoda</taxon>
        <taxon>Caenogastropoda</taxon>
        <taxon>Littorinimorpha</taxon>
        <taxon>Littorinoidea</taxon>
        <taxon>Littorinidae</taxon>
        <taxon>Littorina</taxon>
    </lineage>
</organism>
<dbReference type="Pfam" id="PF07992">
    <property type="entry name" value="Pyr_redox_2"/>
    <property type="match status" value="1"/>
</dbReference>
<evidence type="ECO:0000256" key="2">
    <source>
        <dbReference type="ARBA" id="ARBA00004173"/>
    </source>
</evidence>
<dbReference type="InterPro" id="IPR050446">
    <property type="entry name" value="FAD-oxidoreductase/Apoptosis"/>
</dbReference>
<comment type="subcellular location">
    <subcellularLocation>
        <location evidence="2">Mitochondrion</location>
    </subcellularLocation>
</comment>
<sequence length="677" mass="74949">MSRCINLCRFSGLERRFYTLGRPPLHIIKLAPPATTSTVLLARCMGSQVPAHWKSQKLVAYETKSHHDFLPIPEGPWQEYHNQRNKKWTIMLIGSMAFLGITIYSMYQSGALYLHDFSDYRNFKPDFNKISGIHGEGWTPPPPAPPHAKAEEEPTKKKEAPPPSVTKEEAAPPRKKTKHVPTHAPYLLIGAGTASFGAFRSIRARDPQAKVLIVTDEEETPYMRPPLSKELWFSDDKAAVRQLRFKQWNGKERSLYFEPESFYLTPDELEKQENGGVAILKGLKVVKLDASQKKVLLSNGSEITYDKCLIATGGKPKNVPLLEKAGGDVMKHTITYRNINDFKALDSATDKAKAVAIIGGGFLGSELACALGKKSKSNGMKVYQIFPEAGNMGRVLPEYLSKWTTKKVQGEGVEVMTQKSITAAQYKDGKVVLSLSDGYQVKVDYVVPAVGLEPNVDLALSSGLEVDEEHGGFLVNAELEARTNVWVAGDAACFYDIKLGRRRVEHHDHAVVSGRLAGENMTGAAKPYWHQSMFWSDLGPTIGYEAIGIVDSSLPTTGVFAKATARDTPQFVVEATGEGLRSETERDAETGEPAASKDPNCPPDLTSESDEFGKGIVFYRKNNIIVGILLWNTFNKMPIARKILRDGAENEDLYEVAKLFNLHEPDPSPAPKEEEEE</sequence>
<evidence type="ECO:0000256" key="13">
    <source>
        <dbReference type="SAM" id="Phobius"/>
    </source>
</evidence>
<reference evidence="17 18" key="1">
    <citation type="submission" date="2024-02" db="EMBL/GenBank/DDBJ databases">
        <title>Chromosome-scale genome assembly of the rough periwinkle Littorina saxatilis.</title>
        <authorList>
            <person name="De Jode A."/>
            <person name="Faria R."/>
            <person name="Formenti G."/>
            <person name="Sims Y."/>
            <person name="Smith T.P."/>
            <person name="Tracey A."/>
            <person name="Wood J.M.D."/>
            <person name="Zagrodzka Z.B."/>
            <person name="Johannesson K."/>
            <person name="Butlin R.K."/>
            <person name="Leder E.H."/>
        </authorList>
    </citation>
    <scope>NUCLEOTIDE SEQUENCE [LARGE SCALE GENOMIC DNA]</scope>
    <source>
        <strain evidence="17">Snail1</strain>
        <tissue evidence="17">Muscle</tissue>
    </source>
</reference>
<dbReference type="GO" id="GO:0046983">
    <property type="term" value="F:protein dimerization activity"/>
    <property type="evidence" value="ECO:0007669"/>
    <property type="project" value="InterPro"/>
</dbReference>
<evidence type="ECO:0000256" key="6">
    <source>
        <dbReference type="ARBA" id="ARBA00022827"/>
    </source>
</evidence>
<dbReference type="PRINTS" id="PR00368">
    <property type="entry name" value="FADPNR"/>
</dbReference>
<keyword evidence="13" id="KW-0472">Membrane</keyword>
<evidence type="ECO:0000256" key="3">
    <source>
        <dbReference type="ARBA" id="ARBA00006442"/>
    </source>
</evidence>
<comment type="catalytic activity">
    <reaction evidence="11">
        <text>A + NADH + H(+) = AH2 + NAD(+)</text>
        <dbReference type="Rhea" id="RHEA:11356"/>
        <dbReference type="ChEBI" id="CHEBI:13193"/>
        <dbReference type="ChEBI" id="CHEBI:15378"/>
        <dbReference type="ChEBI" id="CHEBI:17499"/>
        <dbReference type="ChEBI" id="CHEBI:57540"/>
        <dbReference type="ChEBI" id="CHEBI:57945"/>
    </reaction>
</comment>
<evidence type="ECO:0000256" key="8">
    <source>
        <dbReference type="ARBA" id="ARBA00023002"/>
    </source>
</evidence>
<keyword evidence="6" id="KW-0274">FAD</keyword>
<evidence type="ECO:0000313" key="18">
    <source>
        <dbReference type="Proteomes" id="UP001374579"/>
    </source>
</evidence>
<evidence type="ECO:0000259" key="15">
    <source>
        <dbReference type="Pfam" id="PF14721"/>
    </source>
</evidence>
<proteinExistence type="inferred from homology"/>
<evidence type="ECO:0000256" key="12">
    <source>
        <dbReference type="SAM" id="MobiDB-lite"/>
    </source>
</evidence>
<keyword evidence="10" id="KW-0496">Mitochondrion</keyword>
<dbReference type="Proteomes" id="UP001374579">
    <property type="component" value="Unassembled WGS sequence"/>
</dbReference>
<keyword evidence="5" id="KW-0053">Apoptosis</keyword>
<dbReference type="GO" id="GO:0016174">
    <property type="term" value="F:NAD(P)H oxidase H2O2-forming activity"/>
    <property type="evidence" value="ECO:0007669"/>
    <property type="project" value="TreeGrafter"/>
</dbReference>
<feature type="domain" description="Mitochondrial apoptosis-inducing factor C-terminal" evidence="15">
    <location>
        <begin position="517"/>
        <end position="646"/>
    </location>
</feature>
<accession>A0AAN9G6Y4</accession>
<feature type="compositionally biased region" description="Basic and acidic residues" evidence="12">
    <location>
        <begin position="580"/>
        <end position="589"/>
    </location>
</feature>
<feature type="domain" description="FAD/NAD(P)-binding" evidence="14">
    <location>
        <begin position="187"/>
        <end position="513"/>
    </location>
</feature>
<feature type="region of interest" description="Disordered" evidence="12">
    <location>
        <begin position="134"/>
        <end position="180"/>
    </location>
</feature>
<dbReference type="InterPro" id="IPR016156">
    <property type="entry name" value="FAD/NAD-linked_Rdtase_dimer_sf"/>
</dbReference>
<dbReference type="InterPro" id="IPR031973">
    <property type="entry name" value="Deltameth_res_prag01"/>
</dbReference>
<evidence type="ECO:0000256" key="9">
    <source>
        <dbReference type="ARBA" id="ARBA00023027"/>
    </source>
</evidence>
<keyword evidence="7" id="KW-0809">Transit peptide</keyword>
<evidence type="ECO:0000256" key="7">
    <source>
        <dbReference type="ARBA" id="ARBA00022946"/>
    </source>
</evidence>
<dbReference type="Gene3D" id="3.30.390.30">
    <property type="match status" value="1"/>
</dbReference>
<evidence type="ECO:0000313" key="17">
    <source>
        <dbReference type="EMBL" id="KAK7097576.1"/>
    </source>
</evidence>
<comment type="cofactor">
    <cofactor evidence="1">
        <name>FAD</name>
        <dbReference type="ChEBI" id="CHEBI:57692"/>
    </cofactor>
</comment>
<dbReference type="GO" id="GO:0005739">
    <property type="term" value="C:mitochondrion"/>
    <property type="evidence" value="ECO:0007669"/>
    <property type="project" value="UniProtKB-SubCell"/>
</dbReference>
<dbReference type="GO" id="GO:0006915">
    <property type="term" value="P:apoptotic process"/>
    <property type="evidence" value="ECO:0007669"/>
    <property type="project" value="UniProtKB-KW"/>
</dbReference>
<evidence type="ECO:0000256" key="11">
    <source>
        <dbReference type="ARBA" id="ARBA00047786"/>
    </source>
</evidence>
<evidence type="ECO:0008006" key="19">
    <source>
        <dbReference type="Google" id="ProtNLM"/>
    </source>
</evidence>
<evidence type="ECO:0000259" key="16">
    <source>
        <dbReference type="Pfam" id="PF16020"/>
    </source>
</evidence>
<feature type="domain" description="Deltamethrin resistance protein prag01" evidence="16">
    <location>
        <begin position="70"/>
        <end position="115"/>
    </location>
</feature>
<evidence type="ECO:0000259" key="14">
    <source>
        <dbReference type="Pfam" id="PF07992"/>
    </source>
</evidence>
<dbReference type="SMART" id="SM01353">
    <property type="entry name" value="AIF_C"/>
    <property type="match status" value="1"/>
</dbReference>
<feature type="transmembrane region" description="Helical" evidence="13">
    <location>
        <begin position="88"/>
        <end position="107"/>
    </location>
</feature>
<dbReference type="InterPro" id="IPR023753">
    <property type="entry name" value="FAD/NAD-binding_dom"/>
</dbReference>
<name>A0AAN9G6Y4_9CAEN</name>
<dbReference type="EMBL" id="JBAMIC010000013">
    <property type="protein sequence ID" value="KAK7097576.1"/>
    <property type="molecule type" value="Genomic_DNA"/>
</dbReference>
<dbReference type="Gene3D" id="3.50.50.60">
    <property type="entry name" value="FAD/NAD(P)-binding domain"/>
    <property type="match status" value="2"/>
</dbReference>
<keyword evidence="4" id="KW-0285">Flavoprotein</keyword>
<dbReference type="InterPro" id="IPR029324">
    <property type="entry name" value="AIF_C"/>
</dbReference>
<evidence type="ECO:0000256" key="10">
    <source>
        <dbReference type="ARBA" id="ARBA00023128"/>
    </source>
</evidence>
<comment type="similarity">
    <text evidence="3">Belongs to the FAD-dependent oxidoreductase family.</text>
</comment>
<keyword evidence="9" id="KW-0520">NAD</keyword>
<dbReference type="PRINTS" id="PR00411">
    <property type="entry name" value="PNDRDTASEI"/>
</dbReference>
<dbReference type="Pfam" id="PF14721">
    <property type="entry name" value="AIF_C"/>
    <property type="match status" value="1"/>
</dbReference>
<dbReference type="GO" id="GO:0071949">
    <property type="term" value="F:FAD binding"/>
    <property type="evidence" value="ECO:0007669"/>
    <property type="project" value="TreeGrafter"/>
</dbReference>
<dbReference type="GO" id="GO:0033108">
    <property type="term" value="P:mitochondrial respiratory chain complex assembly"/>
    <property type="evidence" value="ECO:0007669"/>
    <property type="project" value="TreeGrafter"/>
</dbReference>
<dbReference type="InterPro" id="IPR036188">
    <property type="entry name" value="FAD/NAD-bd_sf"/>
</dbReference>
<keyword evidence="18" id="KW-1185">Reference proteome</keyword>
<dbReference type="Pfam" id="PF16020">
    <property type="entry name" value="Deltameth_res"/>
    <property type="match status" value="1"/>
</dbReference>
<dbReference type="PANTHER" id="PTHR43557:SF4">
    <property type="entry name" value="APOPTOSIS-INDUCING FACTOR 1, MITOCHONDRIAL"/>
    <property type="match status" value="1"/>
</dbReference>
<gene>
    <name evidence="17" type="ORF">V1264_004529</name>
</gene>
<evidence type="ECO:0000256" key="4">
    <source>
        <dbReference type="ARBA" id="ARBA00022630"/>
    </source>
</evidence>